<name>A0ABD5PUH9_9EURY</name>
<proteinExistence type="predicted"/>
<gene>
    <name evidence="1" type="ORF">ACFO5R_19840</name>
</gene>
<evidence type="ECO:0000313" key="2">
    <source>
        <dbReference type="Proteomes" id="UP001595898"/>
    </source>
</evidence>
<dbReference type="AlphaFoldDB" id="A0ABD5PUH9"/>
<comment type="caution">
    <text evidence="1">The sequence shown here is derived from an EMBL/GenBank/DDBJ whole genome shotgun (WGS) entry which is preliminary data.</text>
</comment>
<protein>
    <submittedName>
        <fullName evidence="1">Transposase</fullName>
    </submittedName>
</protein>
<dbReference type="EMBL" id="JBHSFA010000011">
    <property type="protein sequence ID" value="MFC4544183.1"/>
    <property type="molecule type" value="Genomic_DNA"/>
</dbReference>
<dbReference type="Proteomes" id="UP001595898">
    <property type="component" value="Unassembled WGS sequence"/>
</dbReference>
<keyword evidence="2" id="KW-1185">Reference proteome</keyword>
<dbReference type="RefSeq" id="WP_250140924.1">
    <property type="nucleotide sequence ID" value="NZ_JALIQP010000003.1"/>
</dbReference>
<evidence type="ECO:0000313" key="1">
    <source>
        <dbReference type="EMBL" id="MFC4544183.1"/>
    </source>
</evidence>
<reference evidence="1 2" key="1">
    <citation type="journal article" date="2019" name="Int. J. Syst. Evol. Microbiol.">
        <title>The Global Catalogue of Microorganisms (GCM) 10K type strain sequencing project: providing services to taxonomists for standard genome sequencing and annotation.</title>
        <authorList>
            <consortium name="The Broad Institute Genomics Platform"/>
            <consortium name="The Broad Institute Genome Sequencing Center for Infectious Disease"/>
            <person name="Wu L."/>
            <person name="Ma J."/>
        </authorList>
    </citation>
    <scope>NUCLEOTIDE SEQUENCE [LARGE SCALE GENOMIC DNA]</scope>
    <source>
        <strain evidence="1 2">WLHS5</strain>
    </source>
</reference>
<organism evidence="1 2">
    <name type="scientific">Halosolutus amylolyticus</name>
    <dbReference type="NCBI Taxonomy" id="2932267"/>
    <lineage>
        <taxon>Archaea</taxon>
        <taxon>Methanobacteriati</taxon>
        <taxon>Methanobacteriota</taxon>
        <taxon>Stenosarchaea group</taxon>
        <taxon>Halobacteria</taxon>
        <taxon>Halobacteriales</taxon>
        <taxon>Natrialbaceae</taxon>
        <taxon>Halosolutus</taxon>
    </lineage>
</organism>
<accession>A0ABD5PUH9</accession>
<sequence length="143" mass="16447">MAQFRDLITFKGQRVSSAFFRAERNGAEVLAEKFRSRWGVETSCRVIKNRFLPQSGSSQIEHRLFLFGYAVLLYNMWTVANAIGADRDDDHDLSEDGKYWKTVVFLSNMIDDPASLEIGEVPEGELSEFIEMIQSDFYLKFSV</sequence>